<reference evidence="1 2" key="1">
    <citation type="submission" date="2019-09" db="EMBL/GenBank/DDBJ databases">
        <title>Draft genome sequence assemblies of isolates from the urinary tract.</title>
        <authorList>
            <person name="Mores C.R."/>
            <person name="Putonti C."/>
            <person name="Wolfe A.J."/>
        </authorList>
    </citation>
    <scope>NUCLEOTIDE SEQUENCE [LARGE SCALE GENOMIC DNA]</scope>
    <source>
        <strain evidence="1 2">UMB246</strain>
    </source>
</reference>
<gene>
    <name evidence="1" type="ORF">F6H94_00150</name>
</gene>
<dbReference type="RefSeq" id="WP_151141156.1">
    <property type="nucleotide sequence ID" value="NZ_VYWW01000001.1"/>
</dbReference>
<dbReference type="EMBL" id="VYWW01000001">
    <property type="protein sequence ID" value="KAA9324410.1"/>
    <property type="molecule type" value="Genomic_DNA"/>
</dbReference>
<proteinExistence type="predicted"/>
<evidence type="ECO:0000313" key="2">
    <source>
        <dbReference type="Proteomes" id="UP000327236"/>
    </source>
</evidence>
<dbReference type="AlphaFoldDB" id="A0A5N1ILU3"/>
<dbReference type="Proteomes" id="UP000327236">
    <property type="component" value="Unassembled WGS sequence"/>
</dbReference>
<evidence type="ECO:0000313" key="1">
    <source>
        <dbReference type="EMBL" id="KAA9324410.1"/>
    </source>
</evidence>
<sequence length="161" mass="18826">MKYTEEQLLDLSKKQDLDIFNYCDVEGRASTTFNVAGTINDCKKAIEFIETEYDNLDDEIDFGPYPYSDYNELVSDYNIGLFESVFGVEDGMTWKEFILAVKEFVDYLKGFKTSYGVYYSEPTTDEDINNYIELDDFKSFKQLADYNFELVKAINKFEDLI</sequence>
<accession>A0A5N1ILU3</accession>
<comment type="caution">
    <text evidence="1">The sequence shown here is derived from an EMBL/GenBank/DDBJ whole genome shotgun (WGS) entry which is preliminary data.</text>
</comment>
<name>A0A5N1ILU3_LACJE</name>
<protein>
    <submittedName>
        <fullName evidence="1">Uncharacterized protein</fullName>
    </submittedName>
</protein>
<organism evidence="1 2">
    <name type="scientific">Lactobacillus jensenii</name>
    <dbReference type="NCBI Taxonomy" id="109790"/>
    <lineage>
        <taxon>Bacteria</taxon>
        <taxon>Bacillati</taxon>
        <taxon>Bacillota</taxon>
        <taxon>Bacilli</taxon>
        <taxon>Lactobacillales</taxon>
        <taxon>Lactobacillaceae</taxon>
        <taxon>Lactobacillus</taxon>
    </lineage>
</organism>